<keyword evidence="2" id="KW-1185">Reference proteome</keyword>
<dbReference type="Proteomes" id="UP000555728">
    <property type="component" value="Unassembled WGS sequence"/>
</dbReference>
<organism evidence="1 2">
    <name type="scientific">Roseospira goensis</name>
    <dbReference type="NCBI Taxonomy" id="391922"/>
    <lineage>
        <taxon>Bacteria</taxon>
        <taxon>Pseudomonadati</taxon>
        <taxon>Pseudomonadota</taxon>
        <taxon>Alphaproteobacteria</taxon>
        <taxon>Rhodospirillales</taxon>
        <taxon>Rhodospirillaceae</taxon>
        <taxon>Roseospira</taxon>
    </lineage>
</organism>
<comment type="caution">
    <text evidence="1">The sequence shown here is derived from an EMBL/GenBank/DDBJ whole genome shotgun (WGS) entry which is preliminary data.</text>
</comment>
<dbReference type="AlphaFoldDB" id="A0A7W6S2X6"/>
<protein>
    <submittedName>
        <fullName evidence="1">Prophage regulatory protein</fullName>
    </submittedName>
</protein>
<evidence type="ECO:0000313" key="1">
    <source>
        <dbReference type="EMBL" id="MBB4287915.1"/>
    </source>
</evidence>
<dbReference type="EMBL" id="JACIGI010000065">
    <property type="protein sequence ID" value="MBB4287915.1"/>
    <property type="molecule type" value="Genomic_DNA"/>
</dbReference>
<dbReference type="RefSeq" id="WP_184438125.1">
    <property type="nucleotide sequence ID" value="NZ_JACIGI010000065.1"/>
</dbReference>
<dbReference type="Gene3D" id="1.10.238.160">
    <property type="match status" value="1"/>
</dbReference>
<gene>
    <name evidence="1" type="ORF">GGD88_003682</name>
</gene>
<name>A0A7W6S2X6_9PROT</name>
<proteinExistence type="predicted"/>
<sequence>MTDDWDIPADERLIRLPEVMHRVGLGRSAIYQRIRERRFPAPIREDGIAWWRDSEVTAWIAARIRATRGAA</sequence>
<reference evidence="1 2" key="1">
    <citation type="submission" date="2020-08" db="EMBL/GenBank/DDBJ databases">
        <title>Genome sequencing of Purple Non-Sulfur Bacteria from various extreme environments.</title>
        <authorList>
            <person name="Mayer M."/>
        </authorList>
    </citation>
    <scope>NUCLEOTIDE SEQUENCE [LARGE SCALE GENOMIC DNA]</scope>
    <source>
        <strain evidence="1 2">JA135</strain>
    </source>
</reference>
<dbReference type="InterPro" id="IPR010260">
    <property type="entry name" value="AlpA"/>
</dbReference>
<dbReference type="Pfam" id="PF05930">
    <property type="entry name" value="Phage_AlpA"/>
    <property type="match status" value="1"/>
</dbReference>
<evidence type="ECO:0000313" key="2">
    <source>
        <dbReference type="Proteomes" id="UP000555728"/>
    </source>
</evidence>
<accession>A0A7W6S2X6</accession>